<name>A0ABY3Z7X4_STRRM</name>
<dbReference type="GeneID" id="66854625"/>
<organism evidence="1 2">
    <name type="scientific">Streptomyces rimosus subsp. rimosus</name>
    <dbReference type="NCBI Taxonomy" id="132474"/>
    <lineage>
        <taxon>Bacteria</taxon>
        <taxon>Bacillati</taxon>
        <taxon>Actinomycetota</taxon>
        <taxon>Actinomycetes</taxon>
        <taxon>Kitasatosporales</taxon>
        <taxon>Streptomycetaceae</taxon>
        <taxon>Streptomyces</taxon>
    </lineage>
</organism>
<sequence>MPVIGPGYDDPEYDNYDPAWKHQNTPFRQWLFEKLTAADFLYPDMARMWAPDNRYNGLDDEAVDAIAMLTGASFDEVRAAHKADIAAWMREQELHDHPDLAVADADLNRIAERH</sequence>
<reference evidence="1 2" key="1">
    <citation type="submission" date="2022-03" db="EMBL/GenBank/DDBJ databases">
        <title>Complete genome of Streptomyces rimosus ssp. rimosus R7 (=ATCC 10970).</title>
        <authorList>
            <person name="Beganovic S."/>
            <person name="Ruckert C."/>
            <person name="Busche T."/>
            <person name="Kalinowski J."/>
            <person name="Wittmann C."/>
        </authorList>
    </citation>
    <scope>NUCLEOTIDE SEQUENCE [LARGE SCALE GENOMIC DNA]</scope>
    <source>
        <strain evidence="1 2">R7</strain>
    </source>
</reference>
<protein>
    <submittedName>
        <fullName evidence="1">Uncharacterized protein</fullName>
    </submittedName>
</protein>
<dbReference type="RefSeq" id="WP_003981196.1">
    <property type="nucleotide sequence ID" value="NZ_CP043497.1"/>
</dbReference>
<evidence type="ECO:0000313" key="1">
    <source>
        <dbReference type="EMBL" id="UNZ06239.1"/>
    </source>
</evidence>
<dbReference type="Proteomes" id="UP000829494">
    <property type="component" value="Chromosome"/>
</dbReference>
<evidence type="ECO:0000313" key="2">
    <source>
        <dbReference type="Proteomes" id="UP000829494"/>
    </source>
</evidence>
<proteinExistence type="predicted"/>
<dbReference type="EMBL" id="CP094298">
    <property type="protein sequence ID" value="UNZ06239.1"/>
    <property type="molecule type" value="Genomic_DNA"/>
</dbReference>
<gene>
    <name evidence="1" type="ORF">SRIMR7_29235</name>
</gene>
<accession>A0ABY3Z7X4</accession>
<keyword evidence="2" id="KW-1185">Reference proteome</keyword>